<dbReference type="EMBL" id="JAAGBB010000023">
    <property type="protein sequence ID" value="MBR0666435.1"/>
    <property type="molecule type" value="Genomic_DNA"/>
</dbReference>
<protein>
    <submittedName>
        <fullName evidence="7">TetR family transcriptional regulator</fullName>
    </submittedName>
</protein>
<evidence type="ECO:0000256" key="3">
    <source>
        <dbReference type="ARBA" id="ARBA00023125"/>
    </source>
</evidence>
<dbReference type="RefSeq" id="WP_211854109.1">
    <property type="nucleotide sequence ID" value="NZ_JAAGBB010000023.1"/>
</dbReference>
<evidence type="ECO:0000313" key="7">
    <source>
        <dbReference type="EMBL" id="MBR0666435.1"/>
    </source>
</evidence>
<dbReference type="InterPro" id="IPR013572">
    <property type="entry name" value="Tscrpt_reg_MAATS_C"/>
</dbReference>
<dbReference type="InterPro" id="IPR050109">
    <property type="entry name" value="HTH-type_TetR-like_transc_reg"/>
</dbReference>
<dbReference type="Pfam" id="PF00440">
    <property type="entry name" value="TetR_N"/>
    <property type="match status" value="1"/>
</dbReference>
<comment type="caution">
    <text evidence="7">The sequence shown here is derived from an EMBL/GenBank/DDBJ whole genome shotgun (WGS) entry which is preliminary data.</text>
</comment>
<evidence type="ECO:0000256" key="2">
    <source>
        <dbReference type="ARBA" id="ARBA00023015"/>
    </source>
</evidence>
<keyword evidence="3 5" id="KW-0238">DNA-binding</keyword>
<feature type="domain" description="HTH tetR-type" evidence="6">
    <location>
        <begin position="10"/>
        <end position="70"/>
    </location>
</feature>
<reference evidence="8" key="1">
    <citation type="journal article" date="2021" name="Syst. Appl. Microbiol.">
        <title>Roseomonas hellenica sp. nov., isolated from roots of wild-growing Alkanna tinctoria.</title>
        <authorList>
            <person name="Rat A."/>
            <person name="Naranjo H.D."/>
            <person name="Lebbe L."/>
            <person name="Cnockaert M."/>
            <person name="Krigas N."/>
            <person name="Grigoriadou K."/>
            <person name="Maloupa E."/>
            <person name="Willems A."/>
        </authorList>
    </citation>
    <scope>NUCLEOTIDE SEQUENCE [LARGE SCALE GENOMIC DNA]</scope>
    <source>
        <strain evidence="8">LMG 31523</strain>
    </source>
</reference>
<dbReference type="Proteomes" id="UP001196870">
    <property type="component" value="Unassembled WGS sequence"/>
</dbReference>
<dbReference type="PANTHER" id="PTHR30055">
    <property type="entry name" value="HTH-TYPE TRANSCRIPTIONAL REGULATOR RUTR"/>
    <property type="match status" value="1"/>
</dbReference>
<dbReference type="SUPFAM" id="SSF46689">
    <property type="entry name" value="Homeodomain-like"/>
    <property type="match status" value="1"/>
</dbReference>
<feature type="DNA-binding region" description="H-T-H motif" evidence="5">
    <location>
        <begin position="33"/>
        <end position="52"/>
    </location>
</feature>
<accession>A0ABS5F2S6</accession>
<keyword evidence="8" id="KW-1185">Reference proteome</keyword>
<name>A0ABS5F2S6_9PROT</name>
<sequence>MARRTRQEAEQTQAVVLGAAIQVFLERGVARATLEEVARAAGVTRGAVYWHFRNKLDLFMAIDRRARLFSDQVLAGVAAYDGPDPLAALTRALVAALALVEADTELRRMLTVLLLRCEYTGDMAPALDRQRRSDESMRAEFIRIFERAAAAGTLAQAWRPEAAALALHALLVGLLHIWLHGSEARLAVEGAETVRSFLASLRAAPLATESAR</sequence>
<keyword evidence="1" id="KW-0678">Repressor</keyword>
<evidence type="ECO:0000256" key="4">
    <source>
        <dbReference type="ARBA" id="ARBA00023163"/>
    </source>
</evidence>
<dbReference type="PROSITE" id="PS50977">
    <property type="entry name" value="HTH_TETR_2"/>
    <property type="match status" value="1"/>
</dbReference>
<organism evidence="7 8">
    <name type="scientific">Plastoroseomonas hellenica</name>
    <dbReference type="NCBI Taxonomy" id="2687306"/>
    <lineage>
        <taxon>Bacteria</taxon>
        <taxon>Pseudomonadati</taxon>
        <taxon>Pseudomonadota</taxon>
        <taxon>Alphaproteobacteria</taxon>
        <taxon>Acetobacterales</taxon>
        <taxon>Acetobacteraceae</taxon>
        <taxon>Plastoroseomonas</taxon>
    </lineage>
</organism>
<dbReference type="InterPro" id="IPR036271">
    <property type="entry name" value="Tet_transcr_reg_TetR-rel_C_sf"/>
</dbReference>
<dbReference type="PRINTS" id="PR00455">
    <property type="entry name" value="HTHTETR"/>
</dbReference>
<dbReference type="InterPro" id="IPR023772">
    <property type="entry name" value="DNA-bd_HTH_TetR-type_CS"/>
</dbReference>
<evidence type="ECO:0000256" key="5">
    <source>
        <dbReference type="PROSITE-ProRule" id="PRU00335"/>
    </source>
</evidence>
<keyword evidence="2" id="KW-0805">Transcription regulation</keyword>
<evidence type="ECO:0000256" key="1">
    <source>
        <dbReference type="ARBA" id="ARBA00022491"/>
    </source>
</evidence>
<dbReference type="PANTHER" id="PTHR30055:SF240">
    <property type="entry name" value="HTH-TYPE TRANSCRIPTIONAL REGULATOR ACRR"/>
    <property type="match status" value="1"/>
</dbReference>
<dbReference type="SUPFAM" id="SSF48498">
    <property type="entry name" value="Tetracyclin repressor-like, C-terminal domain"/>
    <property type="match status" value="1"/>
</dbReference>
<dbReference type="Gene3D" id="1.10.357.10">
    <property type="entry name" value="Tetracycline Repressor, domain 2"/>
    <property type="match status" value="1"/>
</dbReference>
<dbReference type="PROSITE" id="PS01081">
    <property type="entry name" value="HTH_TETR_1"/>
    <property type="match status" value="1"/>
</dbReference>
<dbReference type="Pfam" id="PF08361">
    <property type="entry name" value="TetR_C_2"/>
    <property type="match status" value="1"/>
</dbReference>
<dbReference type="InterPro" id="IPR009057">
    <property type="entry name" value="Homeodomain-like_sf"/>
</dbReference>
<dbReference type="InterPro" id="IPR001647">
    <property type="entry name" value="HTH_TetR"/>
</dbReference>
<gene>
    <name evidence="7" type="ORF">GXW71_18895</name>
</gene>
<proteinExistence type="predicted"/>
<evidence type="ECO:0000313" key="8">
    <source>
        <dbReference type="Proteomes" id="UP001196870"/>
    </source>
</evidence>
<evidence type="ECO:0000259" key="6">
    <source>
        <dbReference type="PROSITE" id="PS50977"/>
    </source>
</evidence>
<keyword evidence="4" id="KW-0804">Transcription</keyword>